<evidence type="ECO:0008006" key="5">
    <source>
        <dbReference type="Google" id="ProtNLM"/>
    </source>
</evidence>
<evidence type="ECO:0000256" key="2">
    <source>
        <dbReference type="SAM" id="SignalP"/>
    </source>
</evidence>
<sequence>MPARVLLRPTAAVMVAALAAAGCSSPTTSAESTATTTVSEAPTAATSTPEAAPASVAPRISATGPTDGDRGTTGGRANGGTGSDEGRSGGPTIVYFRVAEKPSCPAGTTVNPVAGHPVLVEWKATNVDSVALSVDGPGVYRDTYPAAGSESFTFPCSGVEGDVQRHTYLLTVRNADGTRTKTLAVSARVHDIPAV</sequence>
<feature type="compositionally biased region" description="Low complexity" evidence="1">
    <location>
        <begin position="22"/>
        <end position="66"/>
    </location>
</feature>
<feature type="region of interest" description="Disordered" evidence="1">
    <location>
        <begin position="22"/>
        <end position="91"/>
    </location>
</feature>
<protein>
    <recommendedName>
        <fullName evidence="5">Ig-like domain-containing protein</fullName>
    </recommendedName>
</protein>
<reference evidence="3 4" key="2">
    <citation type="journal article" date="2021" name="Mar. Drugs">
        <title>A New Micromonospora Strain with Antibiotic Activity Isolated from the Microbiome of a Mid-Atlantic Deep-Sea Sponge.</title>
        <authorList>
            <person name="Back C.R."/>
            <person name="Stennett H.L."/>
            <person name="Williams S.E."/>
            <person name="Wang L."/>
            <person name="Ojeda Gomez J."/>
            <person name="Abdulle O.M."/>
            <person name="Duffy T."/>
            <person name="Neal C."/>
            <person name="Mantell J."/>
            <person name="Jepson M.A."/>
            <person name="Hendry K.R."/>
            <person name="Powell D."/>
            <person name="Stach J.E.M."/>
            <person name="Essex-Lopresti A.E."/>
            <person name="Willis C.L."/>
            <person name="Curnow P."/>
            <person name="Race P.R."/>
        </authorList>
    </citation>
    <scope>NUCLEOTIDE SEQUENCE [LARGE SCALE GENOMIC DNA]</scope>
    <source>
        <strain evidence="3 4">28ISP2-46</strain>
    </source>
</reference>
<keyword evidence="2" id="KW-0732">Signal</keyword>
<dbReference type="EMBL" id="CP059322">
    <property type="protein sequence ID" value="QLQ36692.1"/>
    <property type="molecule type" value="Genomic_DNA"/>
</dbReference>
<reference evidence="4" key="1">
    <citation type="submission" date="2020-07" db="EMBL/GenBank/DDBJ databases">
        <title>A new Micromonospora strain with potent antibiotic activity isolated from the microbiome of a mid-Atlantic deep-sea sponge.</title>
        <authorList>
            <person name="Back C.R."/>
            <person name="Stennett H.L."/>
            <person name="Williams S.E."/>
            <person name="Wang L."/>
            <person name="Ojeda Gomez J."/>
            <person name="Abdulle O.M."/>
            <person name="Duffy T."/>
            <person name="Hendry K.R."/>
            <person name="Powell D."/>
            <person name="Stach J.E."/>
            <person name="Essex-Lopresti A.E."/>
            <person name="Willis C.L."/>
            <person name="Curnow P."/>
            <person name="Race P.R."/>
        </authorList>
    </citation>
    <scope>NUCLEOTIDE SEQUENCE [LARGE SCALE GENOMIC DNA]</scope>
    <source>
        <strain evidence="4">28ISP2-46</strain>
    </source>
</reference>
<gene>
    <name evidence="3" type="ORF">H1D33_26080</name>
</gene>
<evidence type="ECO:0000256" key="1">
    <source>
        <dbReference type="SAM" id="MobiDB-lite"/>
    </source>
</evidence>
<name>A0A7L6B470_9ACTN</name>
<feature type="chain" id="PRO_5029917647" description="Ig-like domain-containing protein" evidence="2">
    <location>
        <begin position="31"/>
        <end position="195"/>
    </location>
</feature>
<dbReference type="KEGG" id="mfeu:H1D33_26080"/>
<evidence type="ECO:0000313" key="3">
    <source>
        <dbReference type="EMBL" id="QLQ36692.1"/>
    </source>
</evidence>
<accession>A0A7L6B470</accession>
<feature type="compositionally biased region" description="Gly residues" evidence="1">
    <location>
        <begin position="71"/>
        <end position="83"/>
    </location>
</feature>
<dbReference type="PROSITE" id="PS51257">
    <property type="entry name" value="PROKAR_LIPOPROTEIN"/>
    <property type="match status" value="1"/>
</dbReference>
<organism evidence="3 4">
    <name type="scientific">Micromonospora robiginosa</name>
    <dbReference type="NCBI Taxonomy" id="2749844"/>
    <lineage>
        <taxon>Bacteria</taxon>
        <taxon>Bacillati</taxon>
        <taxon>Actinomycetota</taxon>
        <taxon>Actinomycetes</taxon>
        <taxon>Micromonosporales</taxon>
        <taxon>Micromonosporaceae</taxon>
        <taxon>Micromonospora</taxon>
    </lineage>
</organism>
<proteinExistence type="predicted"/>
<dbReference type="RefSeq" id="WP_181569207.1">
    <property type="nucleotide sequence ID" value="NZ_CP059322.2"/>
</dbReference>
<dbReference type="Proteomes" id="UP000510844">
    <property type="component" value="Chromosome"/>
</dbReference>
<evidence type="ECO:0000313" key="4">
    <source>
        <dbReference type="Proteomes" id="UP000510844"/>
    </source>
</evidence>
<keyword evidence="4" id="KW-1185">Reference proteome</keyword>
<dbReference type="AlphaFoldDB" id="A0A7L6B470"/>
<feature type="signal peptide" evidence="2">
    <location>
        <begin position="1"/>
        <end position="30"/>
    </location>
</feature>